<accession>A0ABN1HTG1</accession>
<comment type="caution">
    <text evidence="3">The sequence shown here is derived from an EMBL/GenBank/DDBJ whole genome shotgun (WGS) entry which is preliminary data.</text>
</comment>
<dbReference type="PANTHER" id="PTHR30388">
    <property type="entry name" value="ALDEHYDE OXIDOREDUCTASE MOLYBDENUM COFACTOR ASSEMBLY PROTEIN"/>
    <property type="match status" value="1"/>
</dbReference>
<dbReference type="EMBL" id="BAAAES010000008">
    <property type="protein sequence ID" value="GAA0666853.1"/>
    <property type="molecule type" value="Genomic_DNA"/>
</dbReference>
<keyword evidence="4" id="KW-1185">Reference proteome</keyword>
<dbReference type="InterPro" id="IPR003777">
    <property type="entry name" value="XdhC_CoxI"/>
</dbReference>
<feature type="domain" description="XdhC Rossmann" evidence="2">
    <location>
        <begin position="158"/>
        <end position="298"/>
    </location>
</feature>
<evidence type="ECO:0000313" key="3">
    <source>
        <dbReference type="EMBL" id="GAA0666853.1"/>
    </source>
</evidence>
<feature type="domain" description="XdhC- CoxI" evidence="1">
    <location>
        <begin position="15"/>
        <end position="79"/>
    </location>
</feature>
<dbReference type="PANTHER" id="PTHR30388:SF4">
    <property type="entry name" value="MOLYBDENUM COFACTOR INSERTION CHAPERONE PAOD"/>
    <property type="match status" value="1"/>
</dbReference>
<name>A0ABN1HTG1_9SPHN</name>
<dbReference type="InterPro" id="IPR027051">
    <property type="entry name" value="XdhC_Rossmann_dom"/>
</dbReference>
<proteinExistence type="predicted"/>
<dbReference type="Pfam" id="PF02625">
    <property type="entry name" value="XdhC_CoxI"/>
    <property type="match status" value="1"/>
</dbReference>
<dbReference type="Pfam" id="PF13478">
    <property type="entry name" value="XdhC_C"/>
    <property type="match status" value="1"/>
</dbReference>
<organism evidence="3 4">
    <name type="scientific">Sphingomonas insulae</name>
    <dbReference type="NCBI Taxonomy" id="424800"/>
    <lineage>
        <taxon>Bacteria</taxon>
        <taxon>Pseudomonadati</taxon>
        <taxon>Pseudomonadota</taxon>
        <taxon>Alphaproteobacteria</taxon>
        <taxon>Sphingomonadales</taxon>
        <taxon>Sphingomonadaceae</taxon>
        <taxon>Sphingomonas</taxon>
    </lineage>
</organism>
<reference evidence="3 4" key="1">
    <citation type="journal article" date="2019" name="Int. J. Syst. Evol. Microbiol.">
        <title>The Global Catalogue of Microorganisms (GCM) 10K type strain sequencing project: providing services to taxonomists for standard genome sequencing and annotation.</title>
        <authorList>
            <consortium name="The Broad Institute Genomics Platform"/>
            <consortium name="The Broad Institute Genome Sequencing Center for Infectious Disease"/>
            <person name="Wu L."/>
            <person name="Ma J."/>
        </authorList>
    </citation>
    <scope>NUCLEOTIDE SEQUENCE [LARGE SCALE GENOMIC DNA]</scope>
    <source>
        <strain evidence="3 4">JCM 14603</strain>
    </source>
</reference>
<dbReference type="Proteomes" id="UP001500238">
    <property type="component" value="Unassembled WGS sequence"/>
</dbReference>
<dbReference type="InterPro" id="IPR052698">
    <property type="entry name" value="MoCofactor_Util/Proc"/>
</dbReference>
<gene>
    <name evidence="3" type="ORF">GCM10009102_15950</name>
</gene>
<evidence type="ECO:0000259" key="1">
    <source>
        <dbReference type="Pfam" id="PF02625"/>
    </source>
</evidence>
<dbReference type="RefSeq" id="WP_163959170.1">
    <property type="nucleotide sequence ID" value="NZ_BAAAES010000008.1"/>
</dbReference>
<evidence type="ECO:0000259" key="2">
    <source>
        <dbReference type="Pfam" id="PF13478"/>
    </source>
</evidence>
<protein>
    <submittedName>
        <fullName evidence="3">XdhC family protein</fullName>
    </submittedName>
</protein>
<evidence type="ECO:0000313" key="4">
    <source>
        <dbReference type="Proteomes" id="UP001500238"/>
    </source>
</evidence>
<dbReference type="Gene3D" id="3.40.50.720">
    <property type="entry name" value="NAD(P)-binding Rossmann-like Domain"/>
    <property type="match status" value="1"/>
</dbReference>
<sequence length="311" mass="32464">MAENDSVLTAARNWQGEPLALATVVSTWGSAPRPKGSHMLVHADGRFEGSVSGGCVESDILQTAADVIAGAPFQLRTYGVADDAAWEVGLPCGGEIAVMVQPVSATGFDPELFDRIAEARDHGQAVTVTTDLATGHSDLKPAETGEVFVNRYDPPRRLLIVGAVQIAQALAALATTLGIDTTVIDPRARFLTEERFPGVTLDDRWPDEAIEALKPGPSTAVVTLSHDIKIDDPALIAALASNAPYVGALGSRRSHAARRDRLAAAGLSVEQIDRIDAPVGIDIGAIGPSEIALSIAAAMVGAFHGFGHDRG</sequence>